<accession>A0A8J3JX50</accession>
<feature type="domain" description="Lipoprotein LpqB C-terminal" evidence="3">
    <location>
        <begin position="334"/>
        <end position="530"/>
    </location>
</feature>
<reference evidence="4 5" key="1">
    <citation type="submission" date="2021-01" db="EMBL/GenBank/DDBJ databases">
        <title>Whole genome shotgun sequence of Catellatospora bangladeshensis NBRC 107357.</title>
        <authorList>
            <person name="Komaki H."/>
            <person name="Tamura T."/>
        </authorList>
    </citation>
    <scope>NUCLEOTIDE SEQUENCE [LARGE SCALE GENOMIC DNA]</scope>
    <source>
        <strain evidence="4 5">NBRC 107357</strain>
    </source>
</reference>
<dbReference type="InterPro" id="IPR019606">
    <property type="entry name" value="GerMN"/>
</dbReference>
<comment type="caution">
    <text evidence="4">The sequence shown here is derived from an EMBL/GenBank/DDBJ whole genome shotgun (WGS) entry which is preliminary data.</text>
</comment>
<proteinExistence type="predicted"/>
<feature type="region of interest" description="Disordered" evidence="1">
    <location>
        <begin position="559"/>
        <end position="590"/>
    </location>
</feature>
<feature type="compositionally biased region" description="Pro residues" evidence="1">
    <location>
        <begin position="565"/>
        <end position="576"/>
    </location>
</feature>
<evidence type="ECO:0000256" key="1">
    <source>
        <dbReference type="SAM" id="MobiDB-lite"/>
    </source>
</evidence>
<sequence>MSLLLAGVTVVALAGCGIGVPEGVVHDGPGPSAGPGLASPENETPPKWSPNNLDPRQLVMDFLQAPAGDHVNGHTAIMNEVRKFLADGEGWEPGGNLTLVRVVDEPSPRGNTADVTLRHLGTLTVDGEVIPSQNPTEKRYRFKFVQKPGGPGLVLAERPDEQLMLDVDSLTKYYAKLPIYFWNSDDTALVPDVRYMPTAVAEEQRNNRLFDWLNNGSSAWLEGAVKPVPKDTQRVGSIVEDAHQLTVNLGALVDQTPRDTLAAQLYWTLWPEGEQRLQLQMDGRDVATDYRFPEKNLAVAARGTDPGRYAVVDGVLRRLRWGNDHRGVLQLDDAVNRNVVSAAVARDEAAFALVRNVGGGQRLFIGSARDQIAEVPGLRAASISRPIWLDRAASTVLVLADGRPWVVSARDRKAEEVRGAAVGKTFTGLTVAPDGRRMALVREGNLYVAALKRQGTKLSSFAMGDLRRVPTSLDGQLQEVAFMQEDTLVVSSSGDKVSLAQVTIDGAIEQVFPTNQRGVVTNLTAYVANAGRSVTTGSVLLDLDGEAHLAFEGSLQRVGGQTMPVVPPKSPEPSPSTSPSASASPAPPIEPVLSAACFEG</sequence>
<organism evidence="4 5">
    <name type="scientific">Catellatospora bangladeshensis</name>
    <dbReference type="NCBI Taxonomy" id="310355"/>
    <lineage>
        <taxon>Bacteria</taxon>
        <taxon>Bacillati</taxon>
        <taxon>Actinomycetota</taxon>
        <taxon>Actinomycetes</taxon>
        <taxon>Micromonosporales</taxon>
        <taxon>Micromonosporaceae</taxon>
        <taxon>Catellatospora</taxon>
    </lineage>
</organism>
<dbReference type="EMBL" id="BONF01000040">
    <property type="protein sequence ID" value="GIF84714.1"/>
    <property type="molecule type" value="Genomic_DNA"/>
</dbReference>
<evidence type="ECO:0008006" key="6">
    <source>
        <dbReference type="Google" id="ProtNLM"/>
    </source>
</evidence>
<feature type="compositionally biased region" description="Low complexity" evidence="1">
    <location>
        <begin position="28"/>
        <end position="40"/>
    </location>
</feature>
<evidence type="ECO:0000259" key="3">
    <source>
        <dbReference type="Pfam" id="PF10647"/>
    </source>
</evidence>
<dbReference type="Pfam" id="PF10647">
    <property type="entry name" value="Gmad1"/>
    <property type="match status" value="1"/>
</dbReference>
<feature type="region of interest" description="Disordered" evidence="1">
    <location>
        <begin position="26"/>
        <end position="52"/>
    </location>
</feature>
<evidence type="ECO:0000313" key="5">
    <source>
        <dbReference type="Proteomes" id="UP000601223"/>
    </source>
</evidence>
<feature type="domain" description="GerMN" evidence="2">
    <location>
        <begin position="178"/>
        <end position="286"/>
    </location>
</feature>
<dbReference type="InterPro" id="IPR018910">
    <property type="entry name" value="LpqB_C"/>
</dbReference>
<keyword evidence="5" id="KW-1185">Reference proteome</keyword>
<dbReference type="Proteomes" id="UP000601223">
    <property type="component" value="Unassembled WGS sequence"/>
</dbReference>
<dbReference type="SUPFAM" id="SSF63829">
    <property type="entry name" value="Calcium-dependent phosphotriesterase"/>
    <property type="match status" value="1"/>
</dbReference>
<dbReference type="Pfam" id="PF10646">
    <property type="entry name" value="Germane"/>
    <property type="match status" value="1"/>
</dbReference>
<gene>
    <name evidence="4" type="ORF">Cba03nite_60630</name>
</gene>
<evidence type="ECO:0000313" key="4">
    <source>
        <dbReference type="EMBL" id="GIF84714.1"/>
    </source>
</evidence>
<protein>
    <recommendedName>
        <fullName evidence="6">GerMN domain-containing protein</fullName>
    </recommendedName>
</protein>
<dbReference type="AlphaFoldDB" id="A0A8J3JX50"/>
<name>A0A8J3JX50_9ACTN</name>
<evidence type="ECO:0000259" key="2">
    <source>
        <dbReference type="Pfam" id="PF10646"/>
    </source>
</evidence>